<dbReference type="Proteomes" id="UP000799755">
    <property type="component" value="Unassembled WGS sequence"/>
</dbReference>
<protein>
    <submittedName>
        <fullName evidence="1">Uncharacterized protein</fullName>
    </submittedName>
</protein>
<dbReference type="EMBL" id="MU003514">
    <property type="protein sequence ID" value="KAF2468963.1"/>
    <property type="molecule type" value="Genomic_DNA"/>
</dbReference>
<sequence>MVPPPDPEQVTHPFYVARQATVIGGAAAVPGVIVGALGGTIRTQTPVLFAFASGLQWFASGTIFWGVRTSILHSDGLRNWWAITRNLPTTPRNDLSPTLDDRVRASTISGAVTGALLASLIRGPRNIIPGTMMFTLFGFGGQHAYNYLDRRNTKEIHKRAEERKDGVHEKDNWLQRFAKTKWSPMTVLTDEQYEQRLSEQLLRLEAEIALVDERIEEFRKKQKEQEVQSRTQTKNEEAK</sequence>
<organism evidence="1 2">
    <name type="scientific">Lindgomyces ingoldianus</name>
    <dbReference type="NCBI Taxonomy" id="673940"/>
    <lineage>
        <taxon>Eukaryota</taxon>
        <taxon>Fungi</taxon>
        <taxon>Dikarya</taxon>
        <taxon>Ascomycota</taxon>
        <taxon>Pezizomycotina</taxon>
        <taxon>Dothideomycetes</taxon>
        <taxon>Pleosporomycetidae</taxon>
        <taxon>Pleosporales</taxon>
        <taxon>Lindgomycetaceae</taxon>
        <taxon>Lindgomyces</taxon>
    </lineage>
</organism>
<proteinExistence type="predicted"/>
<accession>A0ACB6QPS1</accession>
<evidence type="ECO:0000313" key="1">
    <source>
        <dbReference type="EMBL" id="KAF2468963.1"/>
    </source>
</evidence>
<keyword evidence="2" id="KW-1185">Reference proteome</keyword>
<gene>
    <name evidence="1" type="ORF">BDR25DRAFT_304858</name>
</gene>
<name>A0ACB6QPS1_9PLEO</name>
<reference evidence="1" key="1">
    <citation type="journal article" date="2020" name="Stud. Mycol.">
        <title>101 Dothideomycetes genomes: a test case for predicting lifestyles and emergence of pathogens.</title>
        <authorList>
            <person name="Haridas S."/>
            <person name="Albert R."/>
            <person name="Binder M."/>
            <person name="Bloem J."/>
            <person name="Labutti K."/>
            <person name="Salamov A."/>
            <person name="Andreopoulos B."/>
            <person name="Baker S."/>
            <person name="Barry K."/>
            <person name="Bills G."/>
            <person name="Bluhm B."/>
            <person name="Cannon C."/>
            <person name="Castanera R."/>
            <person name="Culley D."/>
            <person name="Daum C."/>
            <person name="Ezra D."/>
            <person name="Gonzalez J."/>
            <person name="Henrissat B."/>
            <person name="Kuo A."/>
            <person name="Liang C."/>
            <person name="Lipzen A."/>
            <person name="Lutzoni F."/>
            <person name="Magnuson J."/>
            <person name="Mondo S."/>
            <person name="Nolan M."/>
            <person name="Ohm R."/>
            <person name="Pangilinan J."/>
            <person name="Park H.-J."/>
            <person name="Ramirez L."/>
            <person name="Alfaro M."/>
            <person name="Sun H."/>
            <person name="Tritt A."/>
            <person name="Yoshinaga Y."/>
            <person name="Zwiers L.-H."/>
            <person name="Turgeon B."/>
            <person name="Goodwin S."/>
            <person name="Spatafora J."/>
            <person name="Crous P."/>
            <person name="Grigoriev I."/>
        </authorList>
    </citation>
    <scope>NUCLEOTIDE SEQUENCE</scope>
    <source>
        <strain evidence="1">ATCC 200398</strain>
    </source>
</reference>
<evidence type="ECO:0000313" key="2">
    <source>
        <dbReference type="Proteomes" id="UP000799755"/>
    </source>
</evidence>
<comment type="caution">
    <text evidence="1">The sequence shown here is derived from an EMBL/GenBank/DDBJ whole genome shotgun (WGS) entry which is preliminary data.</text>
</comment>